<dbReference type="Proteomes" id="UP000530564">
    <property type="component" value="Unassembled WGS sequence"/>
</dbReference>
<dbReference type="AlphaFoldDB" id="A0A840A6F5"/>
<evidence type="ECO:0000313" key="2">
    <source>
        <dbReference type="EMBL" id="MBB3893150.1"/>
    </source>
</evidence>
<dbReference type="NCBIfam" id="TIGR02522">
    <property type="entry name" value="pilus_cpaD"/>
    <property type="match status" value="1"/>
</dbReference>
<protein>
    <submittedName>
        <fullName evidence="2">Pilus assembly protein CpaD</fullName>
    </submittedName>
</protein>
<dbReference type="InterPro" id="IPR019027">
    <property type="entry name" value="Pilus_biogenesis_CpaD-related"/>
</dbReference>
<gene>
    <name evidence="2" type="ORF">GGQ61_003888</name>
</gene>
<feature type="signal peptide" evidence="1">
    <location>
        <begin position="1"/>
        <end position="20"/>
    </location>
</feature>
<accession>A0A840A6F5</accession>
<comment type="caution">
    <text evidence="2">The sequence shown here is derived from an EMBL/GenBank/DDBJ whole genome shotgun (WGS) entry which is preliminary data.</text>
</comment>
<evidence type="ECO:0000313" key="3">
    <source>
        <dbReference type="Proteomes" id="UP000530564"/>
    </source>
</evidence>
<feature type="chain" id="PRO_5032364794" evidence="1">
    <location>
        <begin position="21"/>
        <end position="227"/>
    </location>
</feature>
<dbReference type="EMBL" id="JACIDK010000007">
    <property type="protein sequence ID" value="MBB3893150.1"/>
    <property type="molecule type" value="Genomic_DNA"/>
</dbReference>
<sequence>MSALRLSVLLFAGAALGACAAIPRPAPEPTRAEAALTPTELWAADVRPQAQEIYLAVHAQGLSQTQQDALAGFAGDWRLGSRGPITLRAPVGGPDPAMVSRATEGARAMLAGYGAEVRVQGYEAKGDVAAPLIVGREGYTVSVPTCGLQWENISKSATNQVQSQFGCSVTANMAAQIANPSDLLGPAAIDPADAQRRAVVLDKYRKGEITASARDSQATGAVSQVVK</sequence>
<keyword evidence="1" id="KW-0732">Signal</keyword>
<keyword evidence="3" id="KW-1185">Reference proteome</keyword>
<evidence type="ECO:0000256" key="1">
    <source>
        <dbReference type="SAM" id="SignalP"/>
    </source>
</evidence>
<name>A0A840A6F5_9CAUL</name>
<reference evidence="2 3" key="1">
    <citation type="submission" date="2020-08" db="EMBL/GenBank/DDBJ databases">
        <title>Genomic Encyclopedia of Type Strains, Phase IV (KMG-IV): sequencing the most valuable type-strain genomes for metagenomic binning, comparative biology and taxonomic classification.</title>
        <authorList>
            <person name="Goeker M."/>
        </authorList>
    </citation>
    <scope>NUCLEOTIDE SEQUENCE [LARGE SCALE GENOMIC DNA]</scope>
    <source>
        <strain evidence="2 3">DSM 21793</strain>
    </source>
</reference>
<dbReference type="InterPro" id="IPR013361">
    <property type="entry name" value="Pilus_CpaD"/>
</dbReference>
<dbReference type="RefSeq" id="WP_183776379.1">
    <property type="nucleotide sequence ID" value="NZ_JACIDK010000007.1"/>
</dbReference>
<organism evidence="2 3">
    <name type="scientific">Phenylobacterium haematophilum</name>
    <dbReference type="NCBI Taxonomy" id="98513"/>
    <lineage>
        <taxon>Bacteria</taxon>
        <taxon>Pseudomonadati</taxon>
        <taxon>Pseudomonadota</taxon>
        <taxon>Alphaproteobacteria</taxon>
        <taxon>Caulobacterales</taxon>
        <taxon>Caulobacteraceae</taxon>
        <taxon>Phenylobacterium</taxon>
    </lineage>
</organism>
<dbReference type="Pfam" id="PF09476">
    <property type="entry name" value="Pilus_CpaD"/>
    <property type="match status" value="1"/>
</dbReference>
<dbReference type="PROSITE" id="PS51257">
    <property type="entry name" value="PROKAR_LIPOPROTEIN"/>
    <property type="match status" value="1"/>
</dbReference>
<proteinExistence type="predicted"/>